<reference evidence="6" key="1">
    <citation type="submission" date="2019-07" db="EMBL/GenBank/DDBJ databases">
        <title>Helicobacter labacensis sp. nov., Helicobacter mehlei sp. nov. and Helicobacter vulpis sp. nov., isolated from gastric mucosa of red fox (Vulpis vulpis).</title>
        <authorList>
            <person name="Papic B."/>
        </authorList>
    </citation>
    <scope>NUCLEOTIDE SEQUENCE [LARGE SCALE GENOMIC DNA]</scope>
    <source>
        <strain evidence="6">L8b</strain>
    </source>
</reference>
<evidence type="ECO:0000259" key="4">
    <source>
        <dbReference type="Pfam" id="PF01551"/>
    </source>
</evidence>
<reference evidence="5 6" key="2">
    <citation type="submission" date="2019-07" db="EMBL/GenBank/DDBJ databases">
        <title>Helicobacter labacensis sp. nov., Helicobacter mehlei sp. nov. and Helicobacter vulpis sp. nov., isolated from gastric mucosa of red fox (Vulpis vulpis).</title>
        <authorList>
            <person name="Kusar D."/>
            <person name="Gruntar I."/>
            <person name="Pate M."/>
            <person name="Zajc U."/>
            <person name="Ocepek M."/>
        </authorList>
    </citation>
    <scope>NUCLEOTIDE SEQUENCE [LARGE SCALE GENOMIC DNA]</scope>
    <source>
        <strain evidence="5 6">L8b</strain>
    </source>
</reference>
<dbReference type="OrthoDB" id="9815245at2"/>
<dbReference type="PANTHER" id="PTHR21666:SF289">
    <property type="entry name" value="L-ALA--D-GLU ENDOPEPTIDASE"/>
    <property type="match status" value="1"/>
</dbReference>
<dbReference type="SUPFAM" id="SSF51261">
    <property type="entry name" value="Duplicated hybrid motif"/>
    <property type="match status" value="1"/>
</dbReference>
<keyword evidence="1" id="KW-0732">Signal</keyword>
<evidence type="ECO:0000256" key="3">
    <source>
        <dbReference type="SAM" id="Phobius"/>
    </source>
</evidence>
<dbReference type="GO" id="GO:0004222">
    <property type="term" value="F:metalloendopeptidase activity"/>
    <property type="evidence" value="ECO:0007669"/>
    <property type="project" value="TreeGrafter"/>
</dbReference>
<keyword evidence="3" id="KW-0472">Membrane</keyword>
<dbReference type="CDD" id="cd12797">
    <property type="entry name" value="M23_peptidase"/>
    <property type="match status" value="1"/>
</dbReference>
<feature type="coiled-coil region" evidence="2">
    <location>
        <begin position="67"/>
        <end position="94"/>
    </location>
</feature>
<dbReference type="InterPro" id="IPR011055">
    <property type="entry name" value="Dup_hybrid_motif"/>
</dbReference>
<dbReference type="InterPro" id="IPR050570">
    <property type="entry name" value="Cell_wall_metabolism_enzyme"/>
</dbReference>
<feature type="transmembrane region" description="Helical" evidence="3">
    <location>
        <begin position="28"/>
        <end position="50"/>
    </location>
</feature>
<protein>
    <submittedName>
        <fullName evidence="5">M23 family metallopeptidase</fullName>
    </submittedName>
</protein>
<evidence type="ECO:0000256" key="2">
    <source>
        <dbReference type="SAM" id="Coils"/>
    </source>
</evidence>
<evidence type="ECO:0000256" key="1">
    <source>
        <dbReference type="ARBA" id="ARBA00022729"/>
    </source>
</evidence>
<gene>
    <name evidence="5" type="ORF">FNE76_02880</name>
</gene>
<comment type="caution">
    <text evidence="5">The sequence shown here is derived from an EMBL/GenBank/DDBJ whole genome shotgun (WGS) entry which is preliminary data.</text>
</comment>
<organism evidence="5 6">
    <name type="scientific">Helicobacter mehlei</name>
    <dbReference type="NCBI Taxonomy" id="2316080"/>
    <lineage>
        <taxon>Bacteria</taxon>
        <taxon>Pseudomonadati</taxon>
        <taxon>Campylobacterota</taxon>
        <taxon>Epsilonproteobacteria</taxon>
        <taxon>Campylobacterales</taxon>
        <taxon>Helicobacteraceae</taxon>
        <taxon>Helicobacter</taxon>
    </lineage>
</organism>
<accession>A0A553V0Q4</accession>
<keyword evidence="3" id="KW-0812">Transmembrane</keyword>
<dbReference type="AlphaFoldDB" id="A0A553V0Q4"/>
<proteinExistence type="predicted"/>
<reference evidence="5 6" key="3">
    <citation type="submission" date="2019-07" db="EMBL/GenBank/DDBJ databases">
        <authorList>
            <person name="Papic B."/>
        </authorList>
    </citation>
    <scope>NUCLEOTIDE SEQUENCE [LARGE SCALE GENOMIC DNA]</scope>
    <source>
        <strain evidence="5 6">L8b</strain>
    </source>
</reference>
<dbReference type="Gene3D" id="2.70.70.10">
    <property type="entry name" value="Glucose Permease (Domain IIA)"/>
    <property type="match status" value="1"/>
</dbReference>
<name>A0A553V0Q4_9HELI</name>
<evidence type="ECO:0000313" key="5">
    <source>
        <dbReference type="EMBL" id="TSA86044.1"/>
    </source>
</evidence>
<sequence length="309" mass="34783">MHDKLVLTIIDENGSKQLRLSKKIKRHLFLSALFVVAGMVAGGWFLSYLVQKIGHLNLEKHIVESDYQSLYHKNNSLKKEIAQKTQEIAIITHRIRELKKILEVKKSDGADAYSGVDLNKLSLANKTLALALIPNGEPLKSYTSKAPTAKKKNGNYEGYDFSAPLDTPVYATASGIVDVIFLNRHQGYGNVVRLDHAFGFSSIYAHLSQIVVKRHAFVQKGELLGYSGNSGGLKRAQLHYEIRFLGQIVDMPRYLNWDLVHFESIFKEDSQVNWKNLFYSISDMAQIQGYQNADQLTQKSKGSVLNVAQ</sequence>
<keyword evidence="6" id="KW-1185">Reference proteome</keyword>
<evidence type="ECO:0000313" key="6">
    <source>
        <dbReference type="Proteomes" id="UP000319322"/>
    </source>
</evidence>
<dbReference type="RefSeq" id="WP_120947858.1">
    <property type="nucleotide sequence ID" value="NZ_QXQP01000001.1"/>
</dbReference>
<dbReference type="Proteomes" id="UP000319322">
    <property type="component" value="Unassembled WGS sequence"/>
</dbReference>
<keyword evidence="3" id="KW-1133">Transmembrane helix</keyword>
<dbReference type="InterPro" id="IPR016047">
    <property type="entry name" value="M23ase_b-sheet_dom"/>
</dbReference>
<dbReference type="PANTHER" id="PTHR21666">
    <property type="entry name" value="PEPTIDASE-RELATED"/>
    <property type="match status" value="1"/>
</dbReference>
<feature type="domain" description="M23ase beta-sheet core" evidence="4">
    <location>
        <begin position="156"/>
        <end position="250"/>
    </location>
</feature>
<dbReference type="EMBL" id="VKGC01000004">
    <property type="protein sequence ID" value="TSA86044.1"/>
    <property type="molecule type" value="Genomic_DNA"/>
</dbReference>
<keyword evidence="2" id="KW-0175">Coiled coil</keyword>
<dbReference type="Pfam" id="PF01551">
    <property type="entry name" value="Peptidase_M23"/>
    <property type="match status" value="1"/>
</dbReference>